<dbReference type="Gene3D" id="2.60.40.150">
    <property type="entry name" value="C2 domain"/>
    <property type="match status" value="1"/>
</dbReference>
<keyword evidence="7" id="KW-1185">Reference proteome</keyword>
<dbReference type="SUPFAM" id="SSF48350">
    <property type="entry name" value="GTPase activation domain, GAP"/>
    <property type="match status" value="1"/>
</dbReference>
<dbReference type="Pfam" id="PF25336">
    <property type="entry name" value="C2_SYDE"/>
    <property type="match status" value="1"/>
</dbReference>
<protein>
    <submittedName>
        <fullName evidence="8">Rho-GAP domain-containing protein</fullName>
    </submittedName>
</protein>
<evidence type="ECO:0000313" key="8">
    <source>
        <dbReference type="WBParaSite" id="PgR027_g061_t07"/>
    </source>
</evidence>
<reference evidence="8" key="1">
    <citation type="submission" date="2022-11" db="UniProtKB">
        <authorList>
            <consortium name="WormBaseParasite"/>
        </authorList>
    </citation>
    <scope>IDENTIFICATION</scope>
</reference>
<feature type="domain" description="C2" evidence="3">
    <location>
        <begin position="607"/>
        <end position="727"/>
    </location>
</feature>
<dbReference type="InterPro" id="IPR052118">
    <property type="entry name" value="Rho-GAP_regulator"/>
</dbReference>
<evidence type="ECO:0000313" key="7">
    <source>
        <dbReference type="Proteomes" id="UP000887569"/>
    </source>
</evidence>
<feature type="domain" description="Glutamine amidotransferase type-2" evidence="6">
    <location>
        <begin position="756"/>
        <end position="995"/>
    </location>
</feature>
<feature type="region of interest" description="Disordered" evidence="2">
    <location>
        <begin position="253"/>
        <end position="287"/>
    </location>
</feature>
<dbReference type="InterPro" id="IPR017932">
    <property type="entry name" value="GATase_2_dom"/>
</dbReference>
<dbReference type="GO" id="GO:0005096">
    <property type="term" value="F:GTPase activator activity"/>
    <property type="evidence" value="ECO:0007669"/>
    <property type="project" value="UniProtKB-KW"/>
</dbReference>
<dbReference type="CDD" id="cd06718">
    <property type="entry name" value="PDZ_Par6-like"/>
    <property type="match status" value="1"/>
</dbReference>
<keyword evidence="1" id="KW-0343">GTPase activation</keyword>
<evidence type="ECO:0000259" key="4">
    <source>
        <dbReference type="PROSITE" id="PS50106"/>
    </source>
</evidence>
<dbReference type="InterPro" id="IPR001478">
    <property type="entry name" value="PDZ"/>
</dbReference>
<evidence type="ECO:0000256" key="2">
    <source>
        <dbReference type="SAM" id="MobiDB-lite"/>
    </source>
</evidence>
<organism evidence="7 8">
    <name type="scientific">Parascaris univalens</name>
    <name type="common">Nematode worm</name>
    <dbReference type="NCBI Taxonomy" id="6257"/>
    <lineage>
        <taxon>Eukaryota</taxon>
        <taxon>Metazoa</taxon>
        <taxon>Ecdysozoa</taxon>
        <taxon>Nematoda</taxon>
        <taxon>Chromadorea</taxon>
        <taxon>Rhabditida</taxon>
        <taxon>Spirurina</taxon>
        <taxon>Ascaridomorpha</taxon>
        <taxon>Ascaridoidea</taxon>
        <taxon>Ascarididae</taxon>
        <taxon>Parascaris</taxon>
    </lineage>
</organism>
<sequence length="995" mass="109899">MSHVPLVSSYYNIPIDDYYTDGRRHTNTSNWGQWLCCCIHEKSLRSMPWSPQQGKSSDQQAGCSLPEEVVKKIRQVDQQSSTLTAAGVAGFSARILDKSEYRIEQRGTSGGGEIVVVQLVEVIKKPGQSLGLYLREGNGADRPTGVFASRYGENSELERYGDIIRPGDEILSVNNVDVSTMSIDDVVLVLSIPRRLLLRIRYVKNRRERMSLSQSMVTRPVVVFQKDENGHDDAPASSLLNHPTSTANTWLGKKARQQQEMAKRCAQPSCSSSSQPSISLSPRQQFASHMPRLLDRQGEPLVETVSRTARVPPPKILPSAVRRTDSFTTTPHAVQAFPSYAYSMPRSRTAQTAAAVPIATGLPGPGISGFGQPPATFGATAPPGIGPILPPAHAPRPMPGQRSMSDVVGYTMHRSLCSPLVEPKPGVSGVLRGIPAPSWQLGGTASTSYKSNSLPRRRAVSGTTPRSVKWRNDVIGGVHSVDVDSDGAISAPEMAMSPTFTNSYLLQRDARARFAGAAHGRTIDDIFSAQEYRNWADMDSGVPTYGRQSRWSHTSGDRPPGASIRSSSLPSRAILSQMDRFSVGHERGDILDRLHVSPLMNRRVPLRAAGPGFDVDTLNVTSLTGILVVQIIEGRGLKMPERQKAFTEEMYCVLEVNEVHRARTGVSTAEQKFRWRETFEIDVLHATHTHFFVYSWHPQFRHKLCHKGSLKLLEAFIVDRLNGDRMFALNLEPKGQLIVRIAFHSMAVVFRRTVNCRYDGLFGVPLQRLVARDRRETPLVLARLIQEIEHRGLDYSGLYILCGSVEKKRLLREELETNVERTELNIEAVPDTNVLTCLVKDFLRELPEPLIPISIYSMLVEAFSVALPNDPQGNRQLLLRVIDCLPTPNKNTLILVMDHLKSVLNSEPHNGVTTARLTALFGCVIFCSFDTPSLESTRGSFPPKEVLNPADPDQAAKTLAMLLEIWPSRVNGSESSGSESAEQATSTNQVSESQC</sequence>
<dbReference type="InterPro" id="IPR000198">
    <property type="entry name" value="RhoGAP_dom"/>
</dbReference>
<dbReference type="CDD" id="cd00030">
    <property type="entry name" value="C2"/>
    <property type="match status" value="1"/>
</dbReference>
<feature type="compositionally biased region" description="Polar residues" evidence="2">
    <location>
        <begin position="442"/>
        <end position="454"/>
    </location>
</feature>
<dbReference type="PROSITE" id="PS51278">
    <property type="entry name" value="GATASE_TYPE_2"/>
    <property type="match status" value="1"/>
</dbReference>
<feature type="domain" description="PDZ" evidence="4">
    <location>
        <begin position="119"/>
        <end position="190"/>
    </location>
</feature>
<dbReference type="InterPro" id="IPR035892">
    <property type="entry name" value="C2_domain_sf"/>
</dbReference>
<feature type="region of interest" description="Disordered" evidence="2">
    <location>
        <begin position="545"/>
        <end position="568"/>
    </location>
</feature>
<evidence type="ECO:0000259" key="5">
    <source>
        <dbReference type="PROSITE" id="PS50238"/>
    </source>
</evidence>
<dbReference type="GO" id="GO:0046578">
    <property type="term" value="P:regulation of Ras protein signal transduction"/>
    <property type="evidence" value="ECO:0007669"/>
    <property type="project" value="TreeGrafter"/>
</dbReference>
<feature type="domain" description="Rho-GAP" evidence="5">
    <location>
        <begin position="764"/>
        <end position="970"/>
    </location>
</feature>
<dbReference type="SMART" id="SM00239">
    <property type="entry name" value="C2"/>
    <property type="match status" value="1"/>
</dbReference>
<dbReference type="PROSITE" id="PS00018">
    <property type="entry name" value="EF_HAND_1"/>
    <property type="match status" value="1"/>
</dbReference>
<dbReference type="Gene3D" id="2.30.42.10">
    <property type="match status" value="1"/>
</dbReference>
<dbReference type="SMART" id="SM00324">
    <property type="entry name" value="RhoGAP"/>
    <property type="match status" value="1"/>
</dbReference>
<dbReference type="GO" id="GO:0097060">
    <property type="term" value="C:synaptic membrane"/>
    <property type="evidence" value="ECO:0007669"/>
    <property type="project" value="TreeGrafter"/>
</dbReference>
<evidence type="ECO:0000259" key="3">
    <source>
        <dbReference type="PROSITE" id="PS50004"/>
    </source>
</evidence>
<dbReference type="InterPro" id="IPR057459">
    <property type="entry name" value="SYDE1/2_C2"/>
</dbReference>
<proteinExistence type="predicted"/>
<accession>A0A915B5D8</accession>
<dbReference type="PROSITE" id="PS50106">
    <property type="entry name" value="PDZ"/>
    <property type="match status" value="1"/>
</dbReference>
<dbReference type="Pfam" id="PF00620">
    <property type="entry name" value="RhoGAP"/>
    <property type="match status" value="1"/>
</dbReference>
<dbReference type="SUPFAM" id="SSF50156">
    <property type="entry name" value="PDZ domain-like"/>
    <property type="match status" value="1"/>
</dbReference>
<dbReference type="InterPro" id="IPR018247">
    <property type="entry name" value="EF_Hand_1_Ca_BS"/>
</dbReference>
<dbReference type="PANTHER" id="PTHR46150">
    <property type="entry name" value="RHO GTPASE-ACTIVATING PROTEIN 100F"/>
    <property type="match status" value="1"/>
</dbReference>
<feature type="compositionally biased region" description="Low complexity" evidence="2">
    <location>
        <begin position="972"/>
        <end position="987"/>
    </location>
</feature>
<dbReference type="GO" id="GO:0030030">
    <property type="term" value="P:cell projection organization"/>
    <property type="evidence" value="ECO:0007669"/>
    <property type="project" value="TreeGrafter"/>
</dbReference>
<evidence type="ECO:0000256" key="1">
    <source>
        <dbReference type="ARBA" id="ARBA00022468"/>
    </source>
</evidence>
<dbReference type="InterPro" id="IPR000008">
    <property type="entry name" value="C2_dom"/>
</dbReference>
<dbReference type="InterPro" id="IPR036034">
    <property type="entry name" value="PDZ_sf"/>
</dbReference>
<dbReference type="Pfam" id="PF00595">
    <property type="entry name" value="PDZ"/>
    <property type="match status" value="1"/>
</dbReference>
<dbReference type="PROSITE" id="PS50004">
    <property type="entry name" value="C2"/>
    <property type="match status" value="1"/>
</dbReference>
<dbReference type="GO" id="GO:0016477">
    <property type="term" value="P:cell migration"/>
    <property type="evidence" value="ECO:0007669"/>
    <property type="project" value="TreeGrafter"/>
</dbReference>
<dbReference type="PROSITE" id="PS50238">
    <property type="entry name" value="RHOGAP"/>
    <property type="match status" value="1"/>
</dbReference>
<dbReference type="GO" id="GO:0007165">
    <property type="term" value="P:signal transduction"/>
    <property type="evidence" value="ECO:0007669"/>
    <property type="project" value="InterPro"/>
</dbReference>
<dbReference type="SUPFAM" id="SSF49562">
    <property type="entry name" value="C2 domain (Calcium/lipid-binding domain, CaLB)"/>
    <property type="match status" value="1"/>
</dbReference>
<dbReference type="WBParaSite" id="PgR027_g061_t07">
    <property type="protein sequence ID" value="PgR027_g061_t07"/>
    <property type="gene ID" value="PgR027_g061"/>
</dbReference>
<dbReference type="SMART" id="SM00228">
    <property type="entry name" value="PDZ"/>
    <property type="match status" value="1"/>
</dbReference>
<name>A0A915B5D8_PARUN</name>
<dbReference type="Gene3D" id="1.10.555.10">
    <property type="entry name" value="Rho GTPase activation protein"/>
    <property type="match status" value="1"/>
</dbReference>
<evidence type="ECO:0000259" key="6">
    <source>
        <dbReference type="PROSITE" id="PS51278"/>
    </source>
</evidence>
<dbReference type="Proteomes" id="UP000887569">
    <property type="component" value="Unplaced"/>
</dbReference>
<dbReference type="InterPro" id="IPR008936">
    <property type="entry name" value="Rho_GTPase_activation_prot"/>
</dbReference>
<feature type="compositionally biased region" description="Low complexity" evidence="2">
    <location>
        <begin position="267"/>
        <end position="285"/>
    </location>
</feature>
<feature type="region of interest" description="Disordered" evidence="2">
    <location>
        <begin position="442"/>
        <end position="465"/>
    </location>
</feature>
<dbReference type="AlphaFoldDB" id="A0A915B5D8"/>
<dbReference type="PANTHER" id="PTHR46150:SF3">
    <property type="entry name" value="RHO GTPASE-ACTIVATING PROTEIN 100F"/>
    <property type="match status" value="1"/>
</dbReference>
<feature type="region of interest" description="Disordered" evidence="2">
    <location>
        <begin position="970"/>
        <end position="995"/>
    </location>
</feature>